<evidence type="ECO:0000313" key="2">
    <source>
        <dbReference type="EMBL" id="PKI40922.1"/>
    </source>
</evidence>
<accession>A0A2I0IAA8</accession>
<proteinExistence type="predicted"/>
<comment type="caution">
    <text evidence="2">The sequence shown here is derived from an EMBL/GenBank/DDBJ whole genome shotgun (WGS) entry which is preliminary data.</text>
</comment>
<feature type="compositionally biased region" description="Basic and acidic residues" evidence="1">
    <location>
        <begin position="1"/>
        <end position="15"/>
    </location>
</feature>
<dbReference type="EMBL" id="PGOL01003465">
    <property type="protein sequence ID" value="PKI40922.1"/>
    <property type="molecule type" value="Genomic_DNA"/>
</dbReference>
<protein>
    <submittedName>
        <fullName evidence="2">Uncharacterized protein</fullName>
    </submittedName>
</protein>
<keyword evidence="3" id="KW-1185">Reference proteome</keyword>
<dbReference type="Proteomes" id="UP000233551">
    <property type="component" value="Unassembled WGS sequence"/>
</dbReference>
<feature type="compositionally biased region" description="Basic and acidic residues" evidence="1">
    <location>
        <begin position="106"/>
        <end position="115"/>
    </location>
</feature>
<feature type="region of interest" description="Disordered" evidence="1">
    <location>
        <begin position="1"/>
        <end position="38"/>
    </location>
</feature>
<name>A0A2I0IAA8_PUNGR</name>
<sequence length="158" mass="17490">MADPIKGKSVQERSRLARAVRAASSGWRDGSGLLGRKRRDRGEVGAWVRLVLLGKSSGRQDGRQRSRVELVCAEEEEDDAGGVASSGRKVAGEKVEEKKRKKKGRKKEEEDVGGKEKRRRVGENPSFSEAVNAGAINRKYFPHMSDKNDDFALLEPVN</sequence>
<evidence type="ECO:0000313" key="3">
    <source>
        <dbReference type="Proteomes" id="UP000233551"/>
    </source>
</evidence>
<evidence type="ECO:0000256" key="1">
    <source>
        <dbReference type="SAM" id="MobiDB-lite"/>
    </source>
</evidence>
<reference evidence="2 3" key="1">
    <citation type="submission" date="2017-11" db="EMBL/GenBank/DDBJ databases">
        <title>De-novo sequencing of pomegranate (Punica granatum L.) genome.</title>
        <authorList>
            <person name="Akparov Z."/>
            <person name="Amiraslanov A."/>
            <person name="Hajiyeva S."/>
            <person name="Abbasov M."/>
            <person name="Kaur K."/>
            <person name="Hamwieh A."/>
            <person name="Solovyev V."/>
            <person name="Salamov A."/>
            <person name="Braich B."/>
            <person name="Kosarev P."/>
            <person name="Mahmoud A."/>
            <person name="Hajiyev E."/>
            <person name="Babayeva S."/>
            <person name="Izzatullayeva V."/>
            <person name="Mammadov A."/>
            <person name="Mammadov A."/>
            <person name="Sharifova S."/>
            <person name="Ojaghi J."/>
            <person name="Eynullazada K."/>
            <person name="Bayramov B."/>
            <person name="Abdulazimova A."/>
            <person name="Shahmuradov I."/>
        </authorList>
    </citation>
    <scope>NUCLEOTIDE SEQUENCE [LARGE SCALE GENOMIC DNA]</scope>
    <source>
        <strain evidence="3">cv. AG2017</strain>
        <tissue evidence="2">Leaf</tissue>
    </source>
</reference>
<gene>
    <name evidence="2" type="ORF">CRG98_038687</name>
</gene>
<organism evidence="2 3">
    <name type="scientific">Punica granatum</name>
    <name type="common">Pomegranate</name>
    <dbReference type="NCBI Taxonomy" id="22663"/>
    <lineage>
        <taxon>Eukaryota</taxon>
        <taxon>Viridiplantae</taxon>
        <taxon>Streptophyta</taxon>
        <taxon>Embryophyta</taxon>
        <taxon>Tracheophyta</taxon>
        <taxon>Spermatophyta</taxon>
        <taxon>Magnoliopsida</taxon>
        <taxon>eudicotyledons</taxon>
        <taxon>Gunneridae</taxon>
        <taxon>Pentapetalae</taxon>
        <taxon>rosids</taxon>
        <taxon>malvids</taxon>
        <taxon>Myrtales</taxon>
        <taxon>Lythraceae</taxon>
        <taxon>Punica</taxon>
    </lineage>
</organism>
<dbReference type="AlphaFoldDB" id="A0A2I0IAA8"/>
<feature type="region of interest" description="Disordered" evidence="1">
    <location>
        <begin position="73"/>
        <end position="158"/>
    </location>
</feature>